<accession>A0A438MZX1</accession>
<comment type="caution">
    <text evidence="5">The sequence shown here is derived from an EMBL/GenBank/DDBJ whole genome shotgun (WGS) entry which is preliminary data.</text>
</comment>
<organism evidence="5 6">
    <name type="scientific">Exophiala mesophila</name>
    <name type="common">Black yeast-like fungus</name>
    <dbReference type="NCBI Taxonomy" id="212818"/>
    <lineage>
        <taxon>Eukaryota</taxon>
        <taxon>Fungi</taxon>
        <taxon>Dikarya</taxon>
        <taxon>Ascomycota</taxon>
        <taxon>Pezizomycotina</taxon>
        <taxon>Eurotiomycetes</taxon>
        <taxon>Chaetothyriomycetidae</taxon>
        <taxon>Chaetothyriales</taxon>
        <taxon>Herpotrichiellaceae</taxon>
        <taxon>Exophiala</taxon>
    </lineage>
</organism>
<dbReference type="EMBL" id="NAJM01000033">
    <property type="protein sequence ID" value="RVX68971.1"/>
    <property type="molecule type" value="Genomic_DNA"/>
</dbReference>
<dbReference type="PROSITE" id="PS51678">
    <property type="entry name" value="SAM_MT_PRMT"/>
    <property type="match status" value="1"/>
</dbReference>
<keyword evidence="2" id="KW-0808">Transferase</keyword>
<dbReference type="CDD" id="cd02440">
    <property type="entry name" value="AdoMet_MTases"/>
    <property type="match status" value="1"/>
</dbReference>
<feature type="domain" description="PRMT5 arginine-N-methyltransferase" evidence="3">
    <location>
        <begin position="1"/>
        <end position="137"/>
    </location>
</feature>
<dbReference type="Gene3D" id="3.40.50.150">
    <property type="entry name" value="Vaccinia Virus protein VP39"/>
    <property type="match status" value="1"/>
</dbReference>
<evidence type="ECO:0000259" key="3">
    <source>
        <dbReference type="Pfam" id="PF05185"/>
    </source>
</evidence>
<evidence type="ECO:0000313" key="6">
    <source>
        <dbReference type="Proteomes" id="UP000288859"/>
    </source>
</evidence>
<keyword evidence="1 2" id="KW-0949">S-adenosyl-L-methionine</keyword>
<dbReference type="InterPro" id="IPR035075">
    <property type="entry name" value="PRMT5"/>
</dbReference>
<keyword evidence="2" id="KW-0489">Methyltransferase</keyword>
<feature type="domain" description="PRMT5 oligomerisation" evidence="4">
    <location>
        <begin position="142"/>
        <end position="328"/>
    </location>
</feature>
<dbReference type="Proteomes" id="UP000288859">
    <property type="component" value="Unassembled WGS sequence"/>
</dbReference>
<evidence type="ECO:0000259" key="4">
    <source>
        <dbReference type="Pfam" id="PF17286"/>
    </source>
</evidence>
<dbReference type="GO" id="GO:0005829">
    <property type="term" value="C:cytosol"/>
    <property type="evidence" value="ECO:0007669"/>
    <property type="project" value="TreeGrafter"/>
</dbReference>
<protein>
    <recommendedName>
        <fullName evidence="7">Protein arginine N-methyltransferase</fullName>
    </recommendedName>
</protein>
<dbReference type="Pfam" id="PF05185">
    <property type="entry name" value="PRMT5"/>
    <property type="match status" value="1"/>
</dbReference>
<evidence type="ECO:0000256" key="1">
    <source>
        <dbReference type="ARBA" id="ARBA00022691"/>
    </source>
</evidence>
<name>A0A438MZX1_EXOME</name>
<gene>
    <name evidence="5" type="ORF">B0A52_08038</name>
</gene>
<dbReference type="GO" id="GO:0005634">
    <property type="term" value="C:nucleus"/>
    <property type="evidence" value="ECO:0007669"/>
    <property type="project" value="TreeGrafter"/>
</dbReference>
<sequence>MKYNSYETAIERALEDWVKQGKPSGGPNGAVVLAVLGAGRGPLVTRALSTSEAQGVPIKIWAVERNPNAVYVLYRRNESEWNHRVNIVHCNIRSWAGPRAGQIDIVVSEMLGDFRDNELAPECLDGALHLLAPWGVCIPQSFTSFVTLVSAPKIHSKLQVGYDNNSIAFSTLCWTWLRQFDYISALEVLNTSTDTKNNNRSIVQRGENGIPRLQGLKPTILPVWQFSHGAAAKLNATLRNSHNSRRGDLIFDVRTAGIYYGLAGYFECVLYPGVELSTNPNTIETKSPALTSWLIMFFPLKARLYVDRGLKLEVIMERKTDGRQVWYE</sequence>
<dbReference type="GO" id="GO:0006355">
    <property type="term" value="P:regulation of DNA-templated transcription"/>
    <property type="evidence" value="ECO:0007669"/>
    <property type="project" value="TreeGrafter"/>
</dbReference>
<dbReference type="VEuPathDB" id="FungiDB:PV10_05039"/>
<dbReference type="PANTHER" id="PTHR10738">
    <property type="entry name" value="PROTEIN ARGININE N-METHYLTRANSFERASE 5"/>
    <property type="match status" value="1"/>
</dbReference>
<evidence type="ECO:0000313" key="5">
    <source>
        <dbReference type="EMBL" id="RVX68971.1"/>
    </source>
</evidence>
<reference evidence="5 6" key="1">
    <citation type="submission" date="2017-03" db="EMBL/GenBank/DDBJ databases">
        <title>Genomes of endolithic fungi from Antarctica.</title>
        <authorList>
            <person name="Coleine C."/>
            <person name="Masonjones S."/>
            <person name="Stajich J.E."/>
        </authorList>
    </citation>
    <scope>NUCLEOTIDE SEQUENCE [LARGE SCALE GENOMIC DNA]</scope>
    <source>
        <strain evidence="5 6">CCFEE 6314</strain>
    </source>
</reference>
<dbReference type="GO" id="GO:0032259">
    <property type="term" value="P:methylation"/>
    <property type="evidence" value="ECO:0007669"/>
    <property type="project" value="UniProtKB-KW"/>
</dbReference>
<dbReference type="AlphaFoldDB" id="A0A438MZX1"/>
<dbReference type="InterPro" id="IPR035248">
    <property type="entry name" value="PRMT5_C"/>
</dbReference>
<dbReference type="InterPro" id="IPR029063">
    <property type="entry name" value="SAM-dependent_MTases_sf"/>
</dbReference>
<evidence type="ECO:0000256" key="2">
    <source>
        <dbReference type="PROSITE-ProRule" id="PRU01015"/>
    </source>
</evidence>
<dbReference type="InterPro" id="IPR025799">
    <property type="entry name" value="Arg_MeTrfase"/>
</dbReference>
<dbReference type="SUPFAM" id="SSF53335">
    <property type="entry name" value="S-adenosyl-L-methionine-dependent methyltransferases"/>
    <property type="match status" value="1"/>
</dbReference>
<dbReference type="GO" id="GO:0016274">
    <property type="term" value="F:protein-arginine N-methyltransferase activity"/>
    <property type="evidence" value="ECO:0007669"/>
    <property type="project" value="InterPro"/>
</dbReference>
<dbReference type="OrthoDB" id="1368803at2759"/>
<dbReference type="PANTHER" id="PTHR10738:SF0">
    <property type="entry name" value="PROTEIN ARGININE N-METHYLTRANSFERASE 5"/>
    <property type="match status" value="1"/>
</dbReference>
<evidence type="ECO:0008006" key="7">
    <source>
        <dbReference type="Google" id="ProtNLM"/>
    </source>
</evidence>
<dbReference type="Gene3D" id="2.70.160.11">
    <property type="entry name" value="Hnrnp arginine n-methyltransferase1"/>
    <property type="match status" value="1"/>
</dbReference>
<dbReference type="Pfam" id="PF17286">
    <property type="entry name" value="PRMT5_C"/>
    <property type="match status" value="1"/>
</dbReference>
<proteinExistence type="predicted"/>